<feature type="compositionally biased region" description="Basic and acidic residues" evidence="1">
    <location>
        <begin position="262"/>
        <end position="279"/>
    </location>
</feature>
<dbReference type="OrthoDB" id="7798282at2"/>
<feature type="compositionally biased region" description="Low complexity" evidence="1">
    <location>
        <begin position="96"/>
        <end position="109"/>
    </location>
</feature>
<feature type="compositionally biased region" description="Acidic residues" evidence="1">
    <location>
        <begin position="286"/>
        <end position="295"/>
    </location>
</feature>
<protein>
    <recommendedName>
        <fullName evidence="4">Lipoprotein</fullName>
    </recommendedName>
</protein>
<feature type="region of interest" description="Disordered" evidence="1">
    <location>
        <begin position="483"/>
        <end position="582"/>
    </location>
</feature>
<comment type="caution">
    <text evidence="2">The sequence shown here is derived from an EMBL/GenBank/DDBJ whole genome shotgun (WGS) entry which is preliminary data.</text>
</comment>
<evidence type="ECO:0000256" key="1">
    <source>
        <dbReference type="SAM" id="MobiDB-lite"/>
    </source>
</evidence>
<evidence type="ECO:0000313" key="3">
    <source>
        <dbReference type="Proteomes" id="UP000239736"/>
    </source>
</evidence>
<name>A0A2S5JE91_9RHOB</name>
<dbReference type="EMBL" id="PRDS01000009">
    <property type="protein sequence ID" value="PPB79817.1"/>
    <property type="molecule type" value="Genomic_DNA"/>
</dbReference>
<feature type="region of interest" description="Disordered" evidence="1">
    <location>
        <begin position="151"/>
        <end position="389"/>
    </location>
</feature>
<dbReference type="RefSeq" id="WP_104072343.1">
    <property type="nucleotide sequence ID" value="NZ_PRDS01000009.1"/>
</dbReference>
<dbReference type="AlphaFoldDB" id="A0A2S5JE91"/>
<feature type="compositionally biased region" description="Low complexity" evidence="1">
    <location>
        <begin position="363"/>
        <end position="374"/>
    </location>
</feature>
<feature type="compositionally biased region" description="Acidic residues" evidence="1">
    <location>
        <begin position="166"/>
        <end position="189"/>
    </location>
</feature>
<feature type="compositionally biased region" description="Basic and acidic residues" evidence="1">
    <location>
        <begin position="494"/>
        <end position="522"/>
    </location>
</feature>
<gene>
    <name evidence="2" type="ORF">LV82_02609</name>
</gene>
<accession>A0A2S5JE91</accession>
<evidence type="ECO:0008006" key="4">
    <source>
        <dbReference type="Google" id="ProtNLM"/>
    </source>
</evidence>
<evidence type="ECO:0000313" key="2">
    <source>
        <dbReference type="EMBL" id="PPB79817.1"/>
    </source>
</evidence>
<reference evidence="2 3" key="1">
    <citation type="submission" date="2018-01" db="EMBL/GenBank/DDBJ databases">
        <title>Genomic Encyclopedia of Archaeal and Bacterial Type Strains, Phase II (KMG-II): from individual species to whole genera.</title>
        <authorList>
            <person name="Goeker M."/>
        </authorList>
    </citation>
    <scope>NUCLEOTIDE SEQUENCE [LARGE SCALE GENOMIC DNA]</scope>
    <source>
        <strain evidence="2 3">DSM 12048</strain>
    </source>
</reference>
<proteinExistence type="predicted"/>
<feature type="region of interest" description="Disordered" evidence="1">
    <location>
        <begin position="92"/>
        <end position="125"/>
    </location>
</feature>
<dbReference type="PROSITE" id="PS51257">
    <property type="entry name" value="PROKAR_LIPOPROTEIN"/>
    <property type="match status" value="1"/>
</dbReference>
<keyword evidence="3" id="KW-1185">Reference proteome</keyword>
<sequence>MAKSNRNSTARSHKVLTVSYGSFSCTLEGFDDPFAAMKAIAEYFRELAEKDRYFGAEPPAMDPEMLHRIAERETKRHVDARISENGIVLTARPQSAEPAAEATEEAPAAMHDDATEQPELAENGKDPESIAAKLMRIRAVVAASRAAAQAATGAESDDGSLLPTTELDDDEISGPEEYDFGIDLDEGLEVVDRADESAATDEDRDLPEPSGLEDEFHADFDEDVTASSDGDLLADPSGIEQPEEIEEDRLGQAELAEDEDVSRDATIETVDADKMEDSIPARAAAEDETAVEALEDPAQPVADTAIEADAPMPSTEKLVLTSAIDAVTEPSDPDEPHAQDDDTTAEEPSAAEQLTEEEQDDTAAAIFAALSADLPAEDDASARDSSDEAARDAILRAEIGAAIGKTDEHDDPELERQLAQLAREVRREASEGREILRRTGSKTESLDRLLDIAKSKLDEPESRRRFSAITHLKAAVAATVADLQAGPSGAGPEPVDREAEAISRFRNDLSETVRPRRPDPKGETTTPRPETGSAKPAPLVLVSEYRVDNAPAKPAQTIPAPQAAPQADKQQSPDQPRPEDAKSFAEFAEALGARNLAELLEAAAAYTALFEGMEKFSRPHILRKVAEIDADSDSAREERLRTFGMLLREGRIEKIGPGQFKVSSNSRFLVERRAASQ</sequence>
<feature type="compositionally biased region" description="Low complexity" evidence="1">
    <location>
        <begin position="550"/>
        <end position="574"/>
    </location>
</feature>
<feature type="compositionally biased region" description="Basic and acidic residues" evidence="1">
    <location>
        <begin position="380"/>
        <end position="389"/>
    </location>
</feature>
<dbReference type="Proteomes" id="UP000239736">
    <property type="component" value="Unassembled WGS sequence"/>
</dbReference>
<organism evidence="2 3">
    <name type="scientific">Albidovulum inexpectatum</name>
    <dbReference type="NCBI Taxonomy" id="196587"/>
    <lineage>
        <taxon>Bacteria</taxon>
        <taxon>Pseudomonadati</taxon>
        <taxon>Pseudomonadota</taxon>
        <taxon>Alphaproteobacteria</taxon>
        <taxon>Rhodobacterales</taxon>
        <taxon>Paracoccaceae</taxon>
        <taxon>Albidovulum</taxon>
    </lineage>
</organism>